<feature type="transmembrane region" description="Helical" evidence="4">
    <location>
        <begin position="109"/>
        <end position="128"/>
    </location>
</feature>
<evidence type="ECO:0000256" key="1">
    <source>
        <dbReference type="ARBA" id="ARBA00001913"/>
    </source>
</evidence>
<dbReference type="PANTHER" id="PTHR10357:SF215">
    <property type="entry name" value="ALPHA-AMYLASE 1"/>
    <property type="match status" value="1"/>
</dbReference>
<dbReference type="Gene3D" id="3.20.20.80">
    <property type="entry name" value="Glycosidases"/>
    <property type="match status" value="1"/>
</dbReference>
<evidence type="ECO:0000259" key="6">
    <source>
        <dbReference type="Pfam" id="PF00128"/>
    </source>
</evidence>
<feature type="domain" description="Glycosyl hydrolase family 13 catalytic" evidence="6">
    <location>
        <begin position="50"/>
        <end position="119"/>
    </location>
</feature>
<protein>
    <submittedName>
        <fullName evidence="7">Alpha-amylase family glycosyl hydrolase</fullName>
    </submittedName>
</protein>
<evidence type="ECO:0000256" key="3">
    <source>
        <dbReference type="ARBA" id="ARBA00022729"/>
    </source>
</evidence>
<organism evidence="7 8">
    <name type="scientific">Paraglaciecola aquimarina</name>
    <dbReference type="NCBI Taxonomy" id="1235557"/>
    <lineage>
        <taxon>Bacteria</taxon>
        <taxon>Pseudomonadati</taxon>
        <taxon>Pseudomonadota</taxon>
        <taxon>Gammaproteobacteria</taxon>
        <taxon>Alteromonadales</taxon>
        <taxon>Alteromonadaceae</taxon>
        <taxon>Paraglaciecola</taxon>
    </lineage>
</organism>
<accession>A0ABU3T173</accession>
<keyword evidence="7" id="KW-0378">Hydrolase</keyword>
<dbReference type="PROSITE" id="PS51257">
    <property type="entry name" value="PROKAR_LIPOPROTEIN"/>
    <property type="match status" value="1"/>
</dbReference>
<sequence>MKPLKLMALSLASMAVLSACQSTSIKQVKTGQPEYYGTQDQFAKESVYFLMTDRFVDGDKSNNHLEQGGEHHTFNREMFNPAGEQNANVGYLGGDFKGIVDNIDYLTDMGFSALWITPLLITLIYLLMVGSL</sequence>
<keyword evidence="4" id="KW-0812">Transmembrane</keyword>
<dbReference type="GO" id="GO:0016787">
    <property type="term" value="F:hydrolase activity"/>
    <property type="evidence" value="ECO:0007669"/>
    <property type="project" value="UniProtKB-KW"/>
</dbReference>
<dbReference type="SUPFAM" id="SSF51445">
    <property type="entry name" value="(Trans)glycosidases"/>
    <property type="match status" value="1"/>
</dbReference>
<keyword evidence="2" id="KW-0479">Metal-binding</keyword>
<reference evidence="7 8" key="1">
    <citation type="submission" date="2023-10" db="EMBL/GenBank/DDBJ databases">
        <title>Glaciecola aquimarina strain GGW-M5 nov., isolated from a coastal seawater.</title>
        <authorList>
            <person name="Bayburt H."/>
            <person name="Kim J.M."/>
            <person name="Choi B.J."/>
            <person name="Jeon C.O."/>
        </authorList>
    </citation>
    <scope>NUCLEOTIDE SEQUENCE [LARGE SCALE GENOMIC DNA]</scope>
    <source>
        <strain evidence="7 8">KCTC 32108</strain>
    </source>
</reference>
<comment type="cofactor">
    <cofactor evidence="1">
        <name>Ca(2+)</name>
        <dbReference type="ChEBI" id="CHEBI:29108"/>
    </cofactor>
</comment>
<keyword evidence="8" id="KW-1185">Reference proteome</keyword>
<evidence type="ECO:0000313" key="7">
    <source>
        <dbReference type="EMBL" id="MDU0355958.1"/>
    </source>
</evidence>
<evidence type="ECO:0000256" key="5">
    <source>
        <dbReference type="SAM" id="SignalP"/>
    </source>
</evidence>
<name>A0ABU3T173_9ALTE</name>
<feature type="chain" id="PRO_5045725364" evidence="5">
    <location>
        <begin position="19"/>
        <end position="132"/>
    </location>
</feature>
<evidence type="ECO:0000256" key="4">
    <source>
        <dbReference type="SAM" id="Phobius"/>
    </source>
</evidence>
<evidence type="ECO:0000256" key="2">
    <source>
        <dbReference type="ARBA" id="ARBA00022723"/>
    </source>
</evidence>
<comment type="caution">
    <text evidence="7">The sequence shown here is derived from an EMBL/GenBank/DDBJ whole genome shotgun (WGS) entry which is preliminary data.</text>
</comment>
<evidence type="ECO:0000313" key="8">
    <source>
        <dbReference type="Proteomes" id="UP001247805"/>
    </source>
</evidence>
<proteinExistence type="predicted"/>
<dbReference type="RefSeq" id="WP_316027472.1">
    <property type="nucleotide sequence ID" value="NZ_JAWDIO010000002.1"/>
</dbReference>
<dbReference type="Proteomes" id="UP001247805">
    <property type="component" value="Unassembled WGS sequence"/>
</dbReference>
<keyword evidence="4" id="KW-0472">Membrane</keyword>
<gene>
    <name evidence="7" type="ORF">RS130_20525</name>
</gene>
<keyword evidence="3 5" id="KW-0732">Signal</keyword>
<feature type="signal peptide" evidence="5">
    <location>
        <begin position="1"/>
        <end position="18"/>
    </location>
</feature>
<dbReference type="EMBL" id="JAWDIO010000002">
    <property type="protein sequence ID" value="MDU0355958.1"/>
    <property type="molecule type" value="Genomic_DNA"/>
</dbReference>
<dbReference type="InterPro" id="IPR006047">
    <property type="entry name" value="GH13_cat_dom"/>
</dbReference>
<dbReference type="PANTHER" id="PTHR10357">
    <property type="entry name" value="ALPHA-AMYLASE FAMILY MEMBER"/>
    <property type="match status" value="1"/>
</dbReference>
<keyword evidence="4" id="KW-1133">Transmembrane helix</keyword>
<dbReference type="InterPro" id="IPR017853">
    <property type="entry name" value="GH"/>
</dbReference>
<dbReference type="Pfam" id="PF00128">
    <property type="entry name" value="Alpha-amylase"/>
    <property type="match status" value="1"/>
</dbReference>